<comment type="caution">
    <text evidence="1">The sequence shown here is derived from an EMBL/GenBank/DDBJ whole genome shotgun (WGS) entry which is preliminary data.</text>
</comment>
<reference evidence="1 2" key="2">
    <citation type="submission" date="2007-09" db="EMBL/GenBank/DDBJ databases">
        <authorList>
            <person name="Fulton L."/>
            <person name="Clifton S."/>
            <person name="Fulton B."/>
            <person name="Xu J."/>
            <person name="Minx P."/>
            <person name="Pepin K.H."/>
            <person name="Johnson M."/>
            <person name="Thiruvilangam P."/>
            <person name="Bhonagiri V."/>
            <person name="Nash W.E."/>
            <person name="Mardis E.R."/>
            <person name="Wilson R.K."/>
        </authorList>
    </citation>
    <scope>NUCLEOTIDE SEQUENCE [LARGE SCALE GENOMIC DNA]</scope>
    <source>
        <strain evidence="1 2">DSM 3991</strain>
    </source>
</reference>
<protein>
    <submittedName>
        <fullName evidence="1">Uncharacterized protein</fullName>
    </submittedName>
</protein>
<sequence length="115" mass="13257">MLGGAVMKIRTDFPDLMNRLEEKYPTTTEQDREEAITYAVTQYLKLTHEDTYDIQNLVFMDWIRRACFELLDRKYVLGVAGGVKQYSENGYQFTLDGTEISNALAFEIAKVGFPK</sequence>
<organism evidence="1 2">
    <name type="scientific">Amedibacillus dolichus DSM 3991</name>
    <dbReference type="NCBI Taxonomy" id="428127"/>
    <lineage>
        <taxon>Bacteria</taxon>
        <taxon>Bacillati</taxon>
        <taxon>Bacillota</taxon>
        <taxon>Erysipelotrichia</taxon>
        <taxon>Erysipelotrichales</taxon>
        <taxon>Erysipelotrichaceae</taxon>
        <taxon>Amedibacillus</taxon>
    </lineage>
</organism>
<dbReference type="EMBL" id="ABAW02000021">
    <property type="protein sequence ID" value="EDP10957.1"/>
    <property type="molecule type" value="Genomic_DNA"/>
</dbReference>
<dbReference type="HOGENOM" id="CLU_2105285_0_0_9"/>
<dbReference type="AlphaFoldDB" id="A8RD08"/>
<gene>
    <name evidence="1" type="ORF">EUBDOL_01556</name>
</gene>
<dbReference type="STRING" id="428127.EUBDOL_01556"/>
<evidence type="ECO:0000313" key="2">
    <source>
        <dbReference type="Proteomes" id="UP000004090"/>
    </source>
</evidence>
<name>A8RD08_9FIRM</name>
<evidence type="ECO:0000313" key="1">
    <source>
        <dbReference type="EMBL" id="EDP10957.1"/>
    </source>
</evidence>
<dbReference type="Proteomes" id="UP000004090">
    <property type="component" value="Unassembled WGS sequence"/>
</dbReference>
<proteinExistence type="predicted"/>
<reference evidence="1 2" key="1">
    <citation type="submission" date="2007-09" db="EMBL/GenBank/DDBJ databases">
        <title>Draft genome sequence of Eubacterium dolichum (DSM 3991).</title>
        <authorList>
            <person name="Sudarsanam P."/>
            <person name="Ley R."/>
            <person name="Guruge J."/>
            <person name="Turnbaugh P.J."/>
            <person name="Mahowald M."/>
            <person name="Liep D."/>
            <person name="Gordon J."/>
        </authorList>
    </citation>
    <scope>NUCLEOTIDE SEQUENCE [LARGE SCALE GENOMIC DNA]</scope>
    <source>
        <strain evidence="1 2">DSM 3991</strain>
    </source>
</reference>
<accession>A8RD08</accession>